<dbReference type="Gene3D" id="3.30.930.30">
    <property type="match status" value="1"/>
</dbReference>
<accession>A0A158DR71</accession>
<evidence type="ECO:0000313" key="1">
    <source>
        <dbReference type="EMBL" id="SAK97122.1"/>
    </source>
</evidence>
<dbReference type="Pfam" id="PF01076">
    <property type="entry name" value="Mob_Pre"/>
    <property type="match status" value="1"/>
</dbReference>
<dbReference type="EMBL" id="FCOF02000094">
    <property type="protein sequence ID" value="SAK97122.1"/>
    <property type="molecule type" value="Genomic_DNA"/>
</dbReference>
<dbReference type="CDD" id="cd17242">
    <property type="entry name" value="MobM_relaxase"/>
    <property type="match status" value="1"/>
</dbReference>
<gene>
    <name evidence="1" type="ORF">AWB75_07083</name>
</gene>
<proteinExistence type="predicted"/>
<comment type="caution">
    <text evidence="1">The sequence shown here is derived from an EMBL/GenBank/DDBJ whole genome shotgun (WGS) entry which is preliminary data.</text>
</comment>
<dbReference type="GO" id="GO:0003677">
    <property type="term" value="F:DNA binding"/>
    <property type="evidence" value="ECO:0007669"/>
    <property type="project" value="InterPro"/>
</dbReference>
<evidence type="ECO:0000313" key="2">
    <source>
        <dbReference type="Proteomes" id="UP000054870"/>
    </source>
</evidence>
<sequence length="304" mass="32759">MSEHFQVLRLKPIKQWSTQTATRKSCTVLGAARHNLRELQAEMGADDSRIDARRSHLNEVLCGPRDAAGVAALAVSLMDDCGVAVAEGRVLTSDKAAKLPGGAPLNGAKVLRKDAAHAVELVVSLPVGSTIDDRAFFGDVLAWARGYFGALLLSAVVHRDESTPHAHVLFLPTTGAGQMSGRDLIGDRERLQRMQCDFNREVGARYGLKQAPKRIEAATRGQVAVDLLDQILSNPDTAREPARRAALLRAIDGSLEAIAIAFGVDVHEATTPRSRTFAGIMTRPQKAERNNRYSVCHSEAVATA</sequence>
<name>A0A158DR71_9BURK</name>
<dbReference type="GO" id="GO:0006310">
    <property type="term" value="P:DNA recombination"/>
    <property type="evidence" value="ECO:0007669"/>
    <property type="project" value="InterPro"/>
</dbReference>
<organism evidence="1 2">
    <name type="scientific">Caballeronia catudaia</name>
    <dbReference type="NCBI Taxonomy" id="1777136"/>
    <lineage>
        <taxon>Bacteria</taxon>
        <taxon>Pseudomonadati</taxon>
        <taxon>Pseudomonadota</taxon>
        <taxon>Betaproteobacteria</taxon>
        <taxon>Burkholderiales</taxon>
        <taxon>Burkholderiaceae</taxon>
        <taxon>Caballeronia</taxon>
    </lineage>
</organism>
<reference evidence="1" key="1">
    <citation type="submission" date="2016-01" db="EMBL/GenBank/DDBJ databases">
        <authorList>
            <person name="Peeters C."/>
        </authorList>
    </citation>
    <scope>NUCLEOTIDE SEQUENCE [LARGE SCALE GENOMIC DNA]</scope>
    <source>
        <strain evidence="1">LMG 29318</strain>
    </source>
</reference>
<dbReference type="AlphaFoldDB" id="A0A158DR71"/>
<dbReference type="Proteomes" id="UP000054870">
    <property type="component" value="Unassembled WGS sequence"/>
</dbReference>
<keyword evidence="2" id="KW-1185">Reference proteome</keyword>
<dbReference type="InterPro" id="IPR001668">
    <property type="entry name" value="Mob_Pre"/>
</dbReference>
<protein>
    <submittedName>
        <fullName evidence="1">Plasmid recombination enzyme</fullName>
    </submittedName>
</protein>